<reference evidence="8 9" key="1">
    <citation type="submission" date="2016-04" db="EMBL/GenBank/DDBJ databases">
        <title>Draft genome sequence of Janthinobacterium psychrotolerans sp. nov., isolated from freshwater sediments in Denmark.</title>
        <authorList>
            <person name="Gong X."/>
            <person name="Skrivergaard S."/>
            <person name="Korsgaard B.S."/>
            <person name="Schreiber L."/>
            <person name="Marshall I.P."/>
            <person name="Finster K."/>
            <person name="Schramm A."/>
        </authorList>
    </citation>
    <scope>NUCLEOTIDE SEQUENCE [LARGE SCALE GENOMIC DNA]</scope>
    <source>
        <strain evidence="8 9">S3-2</strain>
    </source>
</reference>
<dbReference type="RefSeq" id="WP_065310406.1">
    <property type="nucleotide sequence ID" value="NZ_LOCQ01000062.1"/>
</dbReference>
<feature type="domain" description="Response regulatory" evidence="6">
    <location>
        <begin position="2"/>
        <end position="116"/>
    </location>
</feature>
<dbReference type="PROSITE" id="PS51755">
    <property type="entry name" value="OMPR_PHOB"/>
    <property type="match status" value="1"/>
</dbReference>
<dbReference type="GO" id="GO:0000156">
    <property type="term" value="F:phosphorelay response regulator activity"/>
    <property type="evidence" value="ECO:0007669"/>
    <property type="project" value="TreeGrafter"/>
</dbReference>
<dbReference type="SMART" id="SM00862">
    <property type="entry name" value="Trans_reg_C"/>
    <property type="match status" value="1"/>
</dbReference>
<dbReference type="InterPro" id="IPR039420">
    <property type="entry name" value="WalR-like"/>
</dbReference>
<dbReference type="SMART" id="SM00448">
    <property type="entry name" value="REC"/>
    <property type="match status" value="1"/>
</dbReference>
<dbReference type="SUPFAM" id="SSF52172">
    <property type="entry name" value="CheY-like"/>
    <property type="match status" value="1"/>
</dbReference>
<dbReference type="GO" id="GO:0000976">
    <property type="term" value="F:transcription cis-regulatory region binding"/>
    <property type="evidence" value="ECO:0007669"/>
    <property type="project" value="TreeGrafter"/>
</dbReference>
<dbReference type="STRING" id="1747903.ASR47_100176"/>
<dbReference type="Proteomes" id="UP000092713">
    <property type="component" value="Unassembled WGS sequence"/>
</dbReference>
<dbReference type="Gene3D" id="3.40.50.2300">
    <property type="match status" value="1"/>
</dbReference>
<keyword evidence="2 5" id="KW-0238">DNA-binding</keyword>
<feature type="domain" description="OmpR/PhoB-type" evidence="7">
    <location>
        <begin position="124"/>
        <end position="218"/>
    </location>
</feature>
<dbReference type="InterPro" id="IPR001789">
    <property type="entry name" value="Sig_transdc_resp-reg_receiver"/>
</dbReference>
<dbReference type="GO" id="GO:0032993">
    <property type="term" value="C:protein-DNA complex"/>
    <property type="evidence" value="ECO:0007669"/>
    <property type="project" value="TreeGrafter"/>
</dbReference>
<dbReference type="InterPro" id="IPR011006">
    <property type="entry name" value="CheY-like_superfamily"/>
</dbReference>
<dbReference type="PATRIC" id="fig|1747903.4.peg.81"/>
<evidence type="ECO:0000256" key="4">
    <source>
        <dbReference type="PROSITE-ProRule" id="PRU00169"/>
    </source>
</evidence>
<evidence type="ECO:0000256" key="5">
    <source>
        <dbReference type="PROSITE-ProRule" id="PRU01091"/>
    </source>
</evidence>
<dbReference type="GO" id="GO:0005829">
    <property type="term" value="C:cytosol"/>
    <property type="evidence" value="ECO:0007669"/>
    <property type="project" value="TreeGrafter"/>
</dbReference>
<dbReference type="Pfam" id="PF00486">
    <property type="entry name" value="Trans_reg_C"/>
    <property type="match status" value="1"/>
</dbReference>
<dbReference type="CDD" id="cd00383">
    <property type="entry name" value="trans_reg_C"/>
    <property type="match status" value="1"/>
</dbReference>
<dbReference type="Gene3D" id="6.10.250.690">
    <property type="match status" value="1"/>
</dbReference>
<dbReference type="Pfam" id="PF00072">
    <property type="entry name" value="Response_reg"/>
    <property type="match status" value="1"/>
</dbReference>
<dbReference type="PANTHER" id="PTHR48111:SF67">
    <property type="entry name" value="TRANSCRIPTIONAL REGULATORY PROTEIN TCTD"/>
    <property type="match status" value="1"/>
</dbReference>
<feature type="DNA-binding region" description="OmpR/PhoB-type" evidence="5">
    <location>
        <begin position="124"/>
        <end position="218"/>
    </location>
</feature>
<dbReference type="PANTHER" id="PTHR48111">
    <property type="entry name" value="REGULATOR OF RPOS"/>
    <property type="match status" value="1"/>
</dbReference>
<evidence type="ECO:0000256" key="1">
    <source>
        <dbReference type="ARBA" id="ARBA00023015"/>
    </source>
</evidence>
<dbReference type="EMBL" id="LOCQ01000062">
    <property type="protein sequence ID" value="OBV36604.1"/>
    <property type="molecule type" value="Genomic_DNA"/>
</dbReference>
<evidence type="ECO:0000259" key="6">
    <source>
        <dbReference type="PROSITE" id="PS50110"/>
    </source>
</evidence>
<evidence type="ECO:0000256" key="3">
    <source>
        <dbReference type="ARBA" id="ARBA00023163"/>
    </source>
</evidence>
<dbReference type="Gene3D" id="1.10.10.10">
    <property type="entry name" value="Winged helix-like DNA-binding domain superfamily/Winged helix DNA-binding domain"/>
    <property type="match status" value="1"/>
</dbReference>
<name>A0A1A7BV11_9BURK</name>
<keyword evidence="1" id="KW-0805">Transcription regulation</keyword>
<keyword evidence="4" id="KW-0597">Phosphoprotein</keyword>
<proteinExistence type="predicted"/>
<gene>
    <name evidence="8" type="ORF">ASR47_100176</name>
</gene>
<dbReference type="AlphaFoldDB" id="A0A1A7BV11"/>
<protein>
    <submittedName>
        <fullName evidence="8">Two-component system, OmpR family, response regulator</fullName>
    </submittedName>
</protein>
<keyword evidence="9" id="KW-1185">Reference proteome</keyword>
<accession>A0A1A7BV11</accession>
<comment type="caution">
    <text evidence="8">The sequence shown here is derived from an EMBL/GenBank/DDBJ whole genome shotgun (WGS) entry which is preliminary data.</text>
</comment>
<evidence type="ECO:0000256" key="2">
    <source>
        <dbReference type="ARBA" id="ARBA00023125"/>
    </source>
</evidence>
<sequence length="223" mass="24406">MRILLAEDDISLGETILAWLRLDQHAVDWVERGDSAQTALMTHHYDCVLLDRGLPGMSGDALLAQLRGSGNAVPVILITAFNALADRVEGLDLGADDYLVKPFELEEMSARIRAAVRRGASQVSNALAHAGIALNIETKQASLDGQPVALTAREYHVLHALLLRKNSIVARAQIEEALYGWGDEVESNAIEVYIHNLRKKFGADSIVTVRGLGYRLKNDDTQV</sequence>
<keyword evidence="3" id="KW-0804">Transcription</keyword>
<evidence type="ECO:0000313" key="8">
    <source>
        <dbReference type="EMBL" id="OBV36604.1"/>
    </source>
</evidence>
<dbReference type="InterPro" id="IPR001867">
    <property type="entry name" value="OmpR/PhoB-type_DNA-bd"/>
</dbReference>
<dbReference type="GO" id="GO:0006355">
    <property type="term" value="P:regulation of DNA-templated transcription"/>
    <property type="evidence" value="ECO:0007669"/>
    <property type="project" value="InterPro"/>
</dbReference>
<evidence type="ECO:0000259" key="7">
    <source>
        <dbReference type="PROSITE" id="PS51755"/>
    </source>
</evidence>
<dbReference type="OrthoDB" id="9802426at2"/>
<feature type="modified residue" description="4-aspartylphosphate" evidence="4">
    <location>
        <position position="51"/>
    </location>
</feature>
<dbReference type="PROSITE" id="PS50110">
    <property type="entry name" value="RESPONSE_REGULATORY"/>
    <property type="match status" value="1"/>
</dbReference>
<dbReference type="InterPro" id="IPR036388">
    <property type="entry name" value="WH-like_DNA-bd_sf"/>
</dbReference>
<evidence type="ECO:0000313" key="9">
    <source>
        <dbReference type="Proteomes" id="UP000092713"/>
    </source>
</evidence>
<organism evidence="8 9">
    <name type="scientific">Janthinobacterium psychrotolerans</name>
    <dbReference type="NCBI Taxonomy" id="1747903"/>
    <lineage>
        <taxon>Bacteria</taxon>
        <taxon>Pseudomonadati</taxon>
        <taxon>Pseudomonadota</taxon>
        <taxon>Betaproteobacteria</taxon>
        <taxon>Burkholderiales</taxon>
        <taxon>Oxalobacteraceae</taxon>
        <taxon>Janthinobacterium</taxon>
    </lineage>
</organism>